<feature type="domain" description="V-SNARE coiled-coil homology" evidence="17">
    <location>
        <begin position="150"/>
        <end position="224"/>
    </location>
</feature>
<dbReference type="Pfam" id="PF13774">
    <property type="entry name" value="Longin"/>
    <property type="match status" value="1"/>
</dbReference>
<dbReference type="SUPFAM" id="SSF58038">
    <property type="entry name" value="SNARE fusion complex"/>
    <property type="match status" value="1"/>
</dbReference>
<dbReference type="GO" id="GO:0005789">
    <property type="term" value="C:endoplasmic reticulum membrane"/>
    <property type="evidence" value="ECO:0007669"/>
    <property type="project" value="UniProtKB-SubCell"/>
</dbReference>
<dbReference type="CDD" id="cd15866">
    <property type="entry name" value="R-SNARE_SEC22"/>
    <property type="match status" value="1"/>
</dbReference>
<protein>
    <recommendedName>
        <fullName evidence="13">Protein transport protein SEC22</fullName>
    </recommendedName>
</protein>
<evidence type="ECO:0000256" key="12">
    <source>
        <dbReference type="ARBA" id="ARBA00023136"/>
    </source>
</evidence>
<dbReference type="CDD" id="cd14824">
    <property type="entry name" value="Longin"/>
    <property type="match status" value="1"/>
</dbReference>
<evidence type="ECO:0000256" key="10">
    <source>
        <dbReference type="ARBA" id="ARBA00023034"/>
    </source>
</evidence>
<evidence type="ECO:0000256" key="1">
    <source>
        <dbReference type="ARBA" id="ARBA00004163"/>
    </source>
</evidence>
<keyword evidence="10" id="KW-0333">Golgi apparatus</keyword>
<evidence type="ECO:0000313" key="18">
    <source>
        <dbReference type="EMBL" id="OBR84596.1"/>
    </source>
</evidence>
<dbReference type="EMBL" id="KI894032">
    <property type="protein sequence ID" value="OBR84596.1"/>
    <property type="molecule type" value="Genomic_DNA"/>
</dbReference>
<sequence length="245" mass="27826">MVRSTTIFRVHDGLPLAASVDDESTEKALTEYKQQSKLIFRRLNANSEPACSIESGQYTLHYLIVDKVIYMCICDSSYPRKLAFSYLDELSKEFQRSYEGKIEGVTRPYAFMGFDTFISKTTRLYRDSRSLTQGAGTASASSSSSQPPNQLDQLNENLKDVTRIMTKNMEDLLWRGDSLDLKEGANSQACLSTSGMSHLSTSLRSESAKYRKAARNINLQALIRKWAPIGGIGFFFILFMWYRFF</sequence>
<proteinExistence type="inferred from homology"/>
<dbReference type="Gene3D" id="1.20.5.110">
    <property type="match status" value="1"/>
</dbReference>
<dbReference type="AlphaFoldDB" id="A0A1A6A3G1"/>
<dbReference type="GO" id="GO:0006890">
    <property type="term" value="P:retrograde vesicle-mediated transport, Golgi to endoplasmic reticulum"/>
    <property type="evidence" value="ECO:0007669"/>
    <property type="project" value="InterPro"/>
</dbReference>
<evidence type="ECO:0000256" key="13">
    <source>
        <dbReference type="ARBA" id="ARBA00024249"/>
    </source>
</evidence>
<gene>
    <name evidence="18" type="ORF">I303_05455</name>
</gene>
<evidence type="ECO:0000256" key="14">
    <source>
        <dbReference type="PROSITE-ProRule" id="PRU00290"/>
    </source>
</evidence>
<dbReference type="PANTHER" id="PTHR45837">
    <property type="entry name" value="VESICLE-TRAFFICKING PROTEIN SEC22B"/>
    <property type="match status" value="1"/>
</dbReference>
<evidence type="ECO:0000256" key="8">
    <source>
        <dbReference type="ARBA" id="ARBA00022927"/>
    </source>
</evidence>
<dbReference type="InterPro" id="IPR011012">
    <property type="entry name" value="Longin-like_dom_sf"/>
</dbReference>
<evidence type="ECO:0000256" key="3">
    <source>
        <dbReference type="ARBA" id="ARBA00008025"/>
    </source>
</evidence>
<dbReference type="OrthoDB" id="1719357at2759"/>
<evidence type="ECO:0000259" key="17">
    <source>
        <dbReference type="PROSITE" id="PS50892"/>
    </source>
</evidence>
<evidence type="ECO:0000256" key="4">
    <source>
        <dbReference type="ARBA" id="ARBA00022448"/>
    </source>
</evidence>
<evidence type="ECO:0000256" key="7">
    <source>
        <dbReference type="ARBA" id="ARBA00022892"/>
    </source>
</evidence>
<dbReference type="InterPro" id="IPR044565">
    <property type="entry name" value="Sec22"/>
</dbReference>
<dbReference type="FunFam" id="3.30.450.50:FF:000007">
    <property type="entry name" value="SNARE complex subunit SEC22"/>
    <property type="match status" value="1"/>
</dbReference>
<comment type="similarity">
    <text evidence="3">Belongs to the synaptobrevin family.</text>
</comment>
<name>A0A1A6A3G1_9TREE</name>
<dbReference type="STRING" id="1296121.A0A1A6A3G1"/>
<feature type="transmembrane region" description="Helical" evidence="15">
    <location>
        <begin position="226"/>
        <end position="244"/>
    </location>
</feature>
<keyword evidence="5 15" id="KW-0812">Transmembrane</keyword>
<organism evidence="18">
    <name type="scientific">Kwoniella dejecticola CBS 10117</name>
    <dbReference type="NCBI Taxonomy" id="1296121"/>
    <lineage>
        <taxon>Eukaryota</taxon>
        <taxon>Fungi</taxon>
        <taxon>Dikarya</taxon>
        <taxon>Basidiomycota</taxon>
        <taxon>Agaricomycotina</taxon>
        <taxon>Tremellomycetes</taxon>
        <taxon>Tremellales</taxon>
        <taxon>Cryptococcaceae</taxon>
        <taxon>Kwoniella</taxon>
    </lineage>
</organism>
<keyword evidence="8" id="KW-0653">Protein transport</keyword>
<dbReference type="GO" id="GO:0015031">
    <property type="term" value="P:protein transport"/>
    <property type="evidence" value="ECO:0007669"/>
    <property type="project" value="UniProtKB-KW"/>
</dbReference>
<dbReference type="InterPro" id="IPR010908">
    <property type="entry name" value="Longin_dom"/>
</dbReference>
<comment type="subcellular location">
    <subcellularLocation>
        <location evidence="1">Endoplasmic reticulum membrane</location>
        <topology evidence="1">Single-pass type IV membrane protein</topology>
    </subcellularLocation>
    <subcellularLocation>
        <location evidence="2">Golgi apparatus membrane</location>
        <topology evidence="2">Single-pass type IV membrane protein</topology>
    </subcellularLocation>
</comment>
<dbReference type="SMART" id="SM01270">
    <property type="entry name" value="Longin"/>
    <property type="match status" value="1"/>
</dbReference>
<dbReference type="InterPro" id="IPR042855">
    <property type="entry name" value="V_SNARE_CC"/>
</dbReference>
<dbReference type="PROSITE" id="PS50892">
    <property type="entry name" value="V_SNARE"/>
    <property type="match status" value="1"/>
</dbReference>
<feature type="domain" description="Longin" evidence="16">
    <location>
        <begin position="6"/>
        <end position="118"/>
    </location>
</feature>
<evidence type="ECO:0000256" key="15">
    <source>
        <dbReference type="SAM" id="Phobius"/>
    </source>
</evidence>
<dbReference type="Gene3D" id="3.30.450.50">
    <property type="entry name" value="Longin domain"/>
    <property type="match status" value="1"/>
</dbReference>
<keyword evidence="9 15" id="KW-1133">Transmembrane helix</keyword>
<dbReference type="GO" id="GO:0000139">
    <property type="term" value="C:Golgi membrane"/>
    <property type="evidence" value="ECO:0007669"/>
    <property type="project" value="UniProtKB-SubCell"/>
</dbReference>
<dbReference type="SUPFAM" id="SSF64356">
    <property type="entry name" value="SNARE-like"/>
    <property type="match status" value="1"/>
</dbReference>
<evidence type="ECO:0000256" key="2">
    <source>
        <dbReference type="ARBA" id="ARBA00004409"/>
    </source>
</evidence>
<evidence type="ECO:0000259" key="16">
    <source>
        <dbReference type="PROSITE" id="PS50859"/>
    </source>
</evidence>
<keyword evidence="12 15" id="KW-0472">Membrane</keyword>
<keyword evidence="4" id="KW-0813">Transport</keyword>
<keyword evidence="6" id="KW-0256">Endoplasmic reticulum</keyword>
<keyword evidence="7" id="KW-0931">ER-Golgi transport</keyword>
<accession>A0A1A6A3G1</accession>
<reference evidence="18" key="1">
    <citation type="submission" date="2013-07" db="EMBL/GenBank/DDBJ databases">
        <title>The Genome Sequence of Cryptococcus dejecticola CBS10117.</title>
        <authorList>
            <consortium name="The Broad Institute Genome Sequencing Platform"/>
            <person name="Cuomo C."/>
            <person name="Litvintseva A."/>
            <person name="Chen Y."/>
            <person name="Heitman J."/>
            <person name="Sun S."/>
            <person name="Springer D."/>
            <person name="Dromer F."/>
            <person name="Young S.K."/>
            <person name="Zeng Q."/>
            <person name="Gargeya S."/>
            <person name="Fitzgerald M."/>
            <person name="Abouelleil A."/>
            <person name="Alvarado L."/>
            <person name="Berlin A.M."/>
            <person name="Chapman S.B."/>
            <person name="Dewar J."/>
            <person name="Goldberg J."/>
            <person name="Griggs A."/>
            <person name="Gujja S."/>
            <person name="Hansen M."/>
            <person name="Howarth C."/>
            <person name="Imamovic A."/>
            <person name="Larimer J."/>
            <person name="McCowan C."/>
            <person name="Murphy C."/>
            <person name="Pearson M."/>
            <person name="Priest M."/>
            <person name="Roberts A."/>
            <person name="Saif S."/>
            <person name="Shea T."/>
            <person name="Sykes S."/>
            <person name="Wortman J."/>
            <person name="Nusbaum C."/>
            <person name="Birren B."/>
        </authorList>
    </citation>
    <scope>NUCLEOTIDE SEQUENCE [LARGE SCALE GENOMIC DNA]</scope>
    <source>
        <strain evidence="18">CBS 10117</strain>
    </source>
</reference>
<dbReference type="GO" id="GO:0006888">
    <property type="term" value="P:endoplasmic reticulum to Golgi vesicle-mediated transport"/>
    <property type="evidence" value="ECO:0007669"/>
    <property type="project" value="InterPro"/>
</dbReference>
<dbReference type="VEuPathDB" id="FungiDB:I303_05455"/>
<evidence type="ECO:0000256" key="11">
    <source>
        <dbReference type="ARBA" id="ARBA00023054"/>
    </source>
</evidence>
<evidence type="ECO:0000256" key="5">
    <source>
        <dbReference type="ARBA" id="ARBA00022692"/>
    </source>
</evidence>
<keyword evidence="11 14" id="KW-0175">Coiled coil</keyword>
<evidence type="ECO:0000256" key="9">
    <source>
        <dbReference type="ARBA" id="ARBA00022989"/>
    </source>
</evidence>
<dbReference type="GO" id="GO:0005484">
    <property type="term" value="F:SNAP receptor activity"/>
    <property type="evidence" value="ECO:0007669"/>
    <property type="project" value="InterPro"/>
</dbReference>
<evidence type="ECO:0000256" key="6">
    <source>
        <dbReference type="ARBA" id="ARBA00022824"/>
    </source>
</evidence>
<dbReference type="PROSITE" id="PS50859">
    <property type="entry name" value="LONGIN"/>
    <property type="match status" value="1"/>
</dbReference>